<evidence type="ECO:0000256" key="1">
    <source>
        <dbReference type="ARBA" id="ARBA00001968"/>
    </source>
</evidence>
<evidence type="ECO:0000256" key="4">
    <source>
        <dbReference type="ARBA" id="ARBA00022722"/>
    </source>
</evidence>
<keyword evidence="4" id="KW-0540">Nuclease</keyword>
<feature type="compositionally biased region" description="Basic and acidic residues" evidence="8">
    <location>
        <begin position="365"/>
        <end position="382"/>
    </location>
</feature>
<evidence type="ECO:0000256" key="2">
    <source>
        <dbReference type="ARBA" id="ARBA00004123"/>
    </source>
</evidence>
<sequence>GVWEDLRQCDDATEDYFKDKLCMSPWVFREIAETLSPFLQRCVTFYREPLQPDLIVAFALYRWASGETYESGTCSFGIGRKCGLVAVRDVTSALLSAYSDKTSWPTGLQKAVVLRAFADKGFPNCHGCIDCIHIFIDKPANCPGEDYYDKKRRFSVQAQVVVDLNLHVLDVFVGYPGSCHDMRIVHLSSLWARAEAGEIFTGPPVMLPFGVRTNDYLLGNNGYPPSEWVVVPYGGVSQHPSETQFDNKQNTARGAVERAFGRLKGMWRLFLRSHKTNMDTLPQQFVAVCILHNILINAGIPFDDNLLWEVGPDGVRRRVDLGMHRPLRQMCMESSTGDALILRDALADARLTRGDDDKLDDEGEDLRKGDGGGEDDGRKDLLAEENVAEDDCKEDASSEDKYVGDGRGDDGDDDDDVEQKGSRATMAKMARMQAMKASRVAQTPATKSRTSAAGGGDCLR</sequence>
<keyword evidence="7" id="KW-0539">Nucleus</keyword>
<evidence type="ECO:0000256" key="7">
    <source>
        <dbReference type="ARBA" id="ARBA00023242"/>
    </source>
</evidence>
<evidence type="ECO:0000256" key="6">
    <source>
        <dbReference type="ARBA" id="ARBA00022801"/>
    </source>
</evidence>
<evidence type="ECO:0000313" key="11">
    <source>
        <dbReference type="Proteomes" id="UP000265515"/>
    </source>
</evidence>
<dbReference type="OMA" id="MAKMARM"/>
<comment type="similarity">
    <text evidence="3">Belongs to the HARBI1 family.</text>
</comment>
<proteinExistence type="inferred from homology"/>
<feature type="compositionally biased region" description="Basic and acidic residues" evidence="8">
    <location>
        <begin position="394"/>
        <end position="409"/>
    </location>
</feature>
<organism evidence="10 11">
    <name type="scientific">Chara braunii</name>
    <name type="common">Braun's stonewort</name>
    <dbReference type="NCBI Taxonomy" id="69332"/>
    <lineage>
        <taxon>Eukaryota</taxon>
        <taxon>Viridiplantae</taxon>
        <taxon>Streptophyta</taxon>
        <taxon>Charophyceae</taxon>
        <taxon>Charales</taxon>
        <taxon>Characeae</taxon>
        <taxon>Chara</taxon>
    </lineage>
</organism>
<dbReference type="Pfam" id="PF13359">
    <property type="entry name" value="DDE_Tnp_4"/>
    <property type="match status" value="1"/>
</dbReference>
<feature type="non-terminal residue" evidence="10">
    <location>
        <position position="1"/>
    </location>
</feature>
<evidence type="ECO:0000313" key="10">
    <source>
        <dbReference type="EMBL" id="GBG41216.1"/>
    </source>
</evidence>
<comment type="cofactor">
    <cofactor evidence="1">
        <name>a divalent metal cation</name>
        <dbReference type="ChEBI" id="CHEBI:60240"/>
    </cofactor>
</comment>
<comment type="caution">
    <text evidence="10">The sequence shown here is derived from an EMBL/GenBank/DDBJ whole genome shotgun (WGS) entry which is preliminary data.</text>
</comment>
<dbReference type="PANTHER" id="PTHR22930:SF85">
    <property type="entry name" value="GH03217P-RELATED"/>
    <property type="match status" value="1"/>
</dbReference>
<gene>
    <name evidence="10" type="ORF">CBR_g74139</name>
</gene>
<feature type="compositionally biased region" description="Low complexity" evidence="8">
    <location>
        <begin position="423"/>
        <end position="437"/>
    </location>
</feature>
<dbReference type="GO" id="GO:0005634">
    <property type="term" value="C:nucleus"/>
    <property type="evidence" value="ECO:0007669"/>
    <property type="project" value="UniProtKB-SubCell"/>
</dbReference>
<evidence type="ECO:0000256" key="8">
    <source>
        <dbReference type="SAM" id="MobiDB-lite"/>
    </source>
</evidence>
<protein>
    <recommendedName>
        <fullName evidence="9">DDE Tnp4 domain-containing protein</fullName>
    </recommendedName>
</protein>
<name>A0A388JJ76_CHABU</name>
<dbReference type="Gramene" id="GBG41216">
    <property type="protein sequence ID" value="GBG41216"/>
    <property type="gene ID" value="CBR_g74139"/>
</dbReference>
<evidence type="ECO:0000259" key="9">
    <source>
        <dbReference type="Pfam" id="PF13359"/>
    </source>
</evidence>
<evidence type="ECO:0000256" key="3">
    <source>
        <dbReference type="ARBA" id="ARBA00006958"/>
    </source>
</evidence>
<feature type="region of interest" description="Disordered" evidence="8">
    <location>
        <begin position="354"/>
        <end position="460"/>
    </location>
</feature>
<dbReference type="Proteomes" id="UP000265515">
    <property type="component" value="Unassembled WGS sequence"/>
</dbReference>
<dbReference type="GO" id="GO:0016787">
    <property type="term" value="F:hydrolase activity"/>
    <property type="evidence" value="ECO:0007669"/>
    <property type="project" value="UniProtKB-KW"/>
</dbReference>
<dbReference type="EMBL" id="BFEA01002324">
    <property type="protein sequence ID" value="GBG41216.1"/>
    <property type="molecule type" value="Genomic_DNA"/>
</dbReference>
<keyword evidence="6" id="KW-0378">Hydrolase</keyword>
<feature type="domain" description="DDE Tnp4" evidence="9">
    <location>
        <begin position="129"/>
        <end position="293"/>
    </location>
</feature>
<dbReference type="AlphaFoldDB" id="A0A388JJ76"/>
<keyword evidence="5" id="KW-0479">Metal-binding</keyword>
<feature type="compositionally biased region" description="Polar residues" evidence="8">
    <location>
        <begin position="440"/>
        <end position="451"/>
    </location>
</feature>
<comment type="subcellular location">
    <subcellularLocation>
        <location evidence="2">Nucleus</location>
    </subcellularLocation>
</comment>
<dbReference type="InterPro" id="IPR027806">
    <property type="entry name" value="HARBI1_dom"/>
</dbReference>
<dbReference type="GO" id="GO:0004518">
    <property type="term" value="F:nuclease activity"/>
    <property type="evidence" value="ECO:0007669"/>
    <property type="project" value="UniProtKB-KW"/>
</dbReference>
<dbReference type="InterPro" id="IPR045249">
    <property type="entry name" value="HARBI1-like"/>
</dbReference>
<accession>A0A388JJ76</accession>
<evidence type="ECO:0000256" key="5">
    <source>
        <dbReference type="ARBA" id="ARBA00022723"/>
    </source>
</evidence>
<dbReference type="PANTHER" id="PTHR22930">
    <property type="match status" value="1"/>
</dbReference>
<keyword evidence="11" id="KW-1185">Reference proteome</keyword>
<dbReference type="GO" id="GO:0046872">
    <property type="term" value="F:metal ion binding"/>
    <property type="evidence" value="ECO:0007669"/>
    <property type="project" value="UniProtKB-KW"/>
</dbReference>
<dbReference type="OrthoDB" id="768057at2759"/>
<reference evidence="10 11" key="1">
    <citation type="journal article" date="2018" name="Cell">
        <title>The Chara Genome: Secondary Complexity and Implications for Plant Terrestrialization.</title>
        <authorList>
            <person name="Nishiyama T."/>
            <person name="Sakayama H."/>
            <person name="Vries J.D."/>
            <person name="Buschmann H."/>
            <person name="Saint-Marcoux D."/>
            <person name="Ullrich K.K."/>
            <person name="Haas F.B."/>
            <person name="Vanderstraeten L."/>
            <person name="Becker D."/>
            <person name="Lang D."/>
            <person name="Vosolsobe S."/>
            <person name="Rombauts S."/>
            <person name="Wilhelmsson P.K.I."/>
            <person name="Janitza P."/>
            <person name="Kern R."/>
            <person name="Heyl A."/>
            <person name="Rumpler F."/>
            <person name="Villalobos L.I.A.C."/>
            <person name="Clay J.M."/>
            <person name="Skokan R."/>
            <person name="Toyoda A."/>
            <person name="Suzuki Y."/>
            <person name="Kagoshima H."/>
            <person name="Schijlen E."/>
            <person name="Tajeshwar N."/>
            <person name="Catarino B."/>
            <person name="Hetherington A.J."/>
            <person name="Saltykova A."/>
            <person name="Bonnot C."/>
            <person name="Breuninger H."/>
            <person name="Symeonidi A."/>
            <person name="Radhakrishnan G.V."/>
            <person name="Van Nieuwerburgh F."/>
            <person name="Deforce D."/>
            <person name="Chang C."/>
            <person name="Karol K.G."/>
            <person name="Hedrich R."/>
            <person name="Ulvskov P."/>
            <person name="Glockner G."/>
            <person name="Delwiche C.F."/>
            <person name="Petrasek J."/>
            <person name="Van de Peer Y."/>
            <person name="Friml J."/>
            <person name="Beilby M."/>
            <person name="Dolan L."/>
            <person name="Kohara Y."/>
            <person name="Sugano S."/>
            <person name="Fujiyama A."/>
            <person name="Delaux P.-M."/>
            <person name="Quint M."/>
            <person name="TheiBen G."/>
            <person name="Hagemann M."/>
            <person name="Harholt J."/>
            <person name="Dunand C."/>
            <person name="Zachgo S."/>
            <person name="Langdale J."/>
            <person name="Maumus F."/>
            <person name="Straeten D.V.D."/>
            <person name="Gould S.B."/>
            <person name="Rensing S.A."/>
        </authorList>
    </citation>
    <scope>NUCLEOTIDE SEQUENCE [LARGE SCALE GENOMIC DNA]</scope>
    <source>
        <strain evidence="10 11">S276</strain>
    </source>
</reference>